<dbReference type="CDD" id="cd00085">
    <property type="entry name" value="HNHc"/>
    <property type="match status" value="1"/>
</dbReference>
<accession>A0A481VAV0</accession>
<proteinExistence type="predicted"/>
<evidence type="ECO:0000313" key="2">
    <source>
        <dbReference type="EMBL" id="QBI90066.1"/>
    </source>
</evidence>
<keyword evidence="2" id="KW-0378">Hydrolase</keyword>
<protein>
    <submittedName>
        <fullName evidence="2">HNH-type endonuclease / MarR family transcription regulator</fullName>
    </submittedName>
</protein>
<dbReference type="SMART" id="SM00507">
    <property type="entry name" value="HNHc"/>
    <property type="match status" value="1"/>
</dbReference>
<organism evidence="2 3">
    <name type="scientific">Halobacterium phage ChaoS9</name>
    <dbReference type="NCBI Taxonomy" id="2847105"/>
    <lineage>
        <taxon>Viruses</taxon>
        <taxon>Duplodnaviria</taxon>
        <taxon>Heunggongvirae</taxon>
        <taxon>Uroviricota</taxon>
        <taxon>Caudoviricetes</taxon>
        <taxon>Vertoviridae</taxon>
        <taxon>Chaovirus</taxon>
        <taxon>Chaovirus bigenum</taxon>
        <taxon>Chaovirus ChaoS9</taxon>
    </lineage>
</organism>
<dbReference type="GO" id="GO:0008270">
    <property type="term" value="F:zinc ion binding"/>
    <property type="evidence" value="ECO:0007669"/>
    <property type="project" value="InterPro"/>
</dbReference>
<reference evidence="3" key="1">
    <citation type="journal article" date="2019" name="Genes (Basel)">
        <title>Halobacterium salinarum virus ChaoS9, a Novel Halovirus Related to PhiH1 and PhiCh1.</title>
        <authorList>
            <person name="Dyall-Smith M."/>
            <person name="Palm P."/>
            <person name="Wanner G."/>
            <person name="Witte A."/>
            <person name="Oesterhelt D."/>
            <person name="Pfeiffer F."/>
        </authorList>
    </citation>
    <scope>NUCLEOTIDE SEQUENCE [LARGE SCALE GENOMIC DNA]</scope>
</reference>
<keyword evidence="2" id="KW-0540">Nuclease</keyword>
<dbReference type="Gene3D" id="1.10.30.50">
    <property type="match status" value="1"/>
</dbReference>
<sequence>MDVATRQSVFKRDGEECTQCGTDLVLTRCENGPTAHIHHVEPKSAGGGDDPQNLITLCRDCHLEKHSHGVGGDFEDLREEILALFSISGGCATTGYLVDETGRSHDAVKKRLDRLHFGGYIEYVHEPTAFWELVEDPREERDADE</sequence>
<dbReference type="InterPro" id="IPR003615">
    <property type="entry name" value="HNH_nuc"/>
</dbReference>
<gene>
    <name evidence="2" type="ORF">ChaoS9_305</name>
</gene>
<dbReference type="EMBL" id="MK310226">
    <property type="protein sequence ID" value="QBI90066.1"/>
    <property type="molecule type" value="Genomic_DNA"/>
</dbReference>
<keyword evidence="3" id="KW-1185">Reference proteome</keyword>
<dbReference type="GO" id="GO:0004519">
    <property type="term" value="F:endonuclease activity"/>
    <property type="evidence" value="ECO:0007669"/>
    <property type="project" value="UniProtKB-KW"/>
</dbReference>
<name>A0A481VAV0_9CAUD</name>
<evidence type="ECO:0000313" key="3">
    <source>
        <dbReference type="Proteomes" id="UP000294095"/>
    </source>
</evidence>
<evidence type="ECO:0000259" key="1">
    <source>
        <dbReference type="SMART" id="SM00507"/>
    </source>
</evidence>
<dbReference type="Pfam" id="PF01844">
    <property type="entry name" value="HNH"/>
    <property type="match status" value="1"/>
</dbReference>
<dbReference type="GO" id="GO:0003676">
    <property type="term" value="F:nucleic acid binding"/>
    <property type="evidence" value="ECO:0007669"/>
    <property type="project" value="InterPro"/>
</dbReference>
<keyword evidence="2" id="KW-0255">Endonuclease</keyword>
<dbReference type="Proteomes" id="UP000294095">
    <property type="component" value="Segment"/>
</dbReference>
<feature type="domain" description="HNH nuclease" evidence="1">
    <location>
        <begin position="4"/>
        <end position="63"/>
    </location>
</feature>
<dbReference type="InterPro" id="IPR002711">
    <property type="entry name" value="HNH"/>
</dbReference>